<reference evidence="6" key="1">
    <citation type="journal article" date="2023" name="G3 (Bethesda)">
        <title>A reference genome for the long-term kleptoplast-retaining sea slug Elysia crispata morphotype clarki.</title>
        <authorList>
            <person name="Eastman K.E."/>
            <person name="Pendleton A.L."/>
            <person name="Shaikh M.A."/>
            <person name="Suttiyut T."/>
            <person name="Ogas R."/>
            <person name="Tomko P."/>
            <person name="Gavelis G."/>
            <person name="Widhalm J.R."/>
            <person name="Wisecaver J.H."/>
        </authorList>
    </citation>
    <scope>NUCLEOTIDE SEQUENCE</scope>
    <source>
        <strain evidence="6">ECLA1</strain>
    </source>
</reference>
<evidence type="ECO:0000256" key="3">
    <source>
        <dbReference type="ARBA" id="ARBA00022679"/>
    </source>
</evidence>
<gene>
    <name evidence="6" type="ORF">RRG08_013032</name>
</gene>
<feature type="transmembrane region" description="Helical" evidence="5">
    <location>
        <begin position="39"/>
        <end position="60"/>
    </location>
</feature>
<keyword evidence="5" id="KW-0812">Transmembrane</keyword>
<organism evidence="6 7">
    <name type="scientific">Elysia crispata</name>
    <name type="common">lettuce slug</name>
    <dbReference type="NCBI Taxonomy" id="231223"/>
    <lineage>
        <taxon>Eukaryota</taxon>
        <taxon>Metazoa</taxon>
        <taxon>Spiralia</taxon>
        <taxon>Lophotrochozoa</taxon>
        <taxon>Mollusca</taxon>
        <taxon>Gastropoda</taxon>
        <taxon>Heterobranchia</taxon>
        <taxon>Euthyneura</taxon>
        <taxon>Panpulmonata</taxon>
        <taxon>Sacoglossa</taxon>
        <taxon>Placobranchoidea</taxon>
        <taxon>Plakobranchidae</taxon>
        <taxon>Elysia</taxon>
    </lineage>
</organism>
<dbReference type="Proteomes" id="UP001283361">
    <property type="component" value="Unassembled WGS sequence"/>
</dbReference>
<evidence type="ECO:0000256" key="2">
    <source>
        <dbReference type="ARBA" id="ARBA00022603"/>
    </source>
</evidence>
<accession>A0AAE1A192</accession>
<comment type="similarity">
    <text evidence="1">Belongs to the ANT/ATPSC lysine N-methyltransferase family.</text>
</comment>
<keyword evidence="7" id="KW-1185">Reference proteome</keyword>
<sequence>MQTIYENQMSSKQEECDFCQQISEAGKSSKPPQLSQRGFIMLGMAGAVFTGITALLVPFVSPGLRRIALPFIPASPSQVNNVFSALKNRSGSLLDIGSGDGRITMAAARRGFQGYGVELNFWLVVYSRWQAWTNGLSSQAKFFKKDLWKMDLCTYQNIVIFGVESMMPPLEVKLGQELRPGASIVACRFPLPSWSPVKTLGEGVDTVWLYTIPDSLPVT</sequence>
<dbReference type="PANTHER" id="PTHR13610">
    <property type="entry name" value="METHYLTRANSFERASE DOMAIN-CONTAINING PROTEIN"/>
    <property type="match status" value="1"/>
</dbReference>
<keyword evidence="3" id="KW-0808">Transferase</keyword>
<evidence type="ECO:0000256" key="4">
    <source>
        <dbReference type="ARBA" id="ARBA00022691"/>
    </source>
</evidence>
<dbReference type="InterPro" id="IPR026170">
    <property type="entry name" value="FAM173A/B"/>
</dbReference>
<comment type="caution">
    <text evidence="6">The sequence shown here is derived from an EMBL/GenBank/DDBJ whole genome shotgun (WGS) entry which is preliminary data.</text>
</comment>
<dbReference type="PANTHER" id="PTHR13610:SF9">
    <property type="entry name" value="FI06469P"/>
    <property type="match status" value="1"/>
</dbReference>
<evidence type="ECO:0008006" key="8">
    <source>
        <dbReference type="Google" id="ProtNLM"/>
    </source>
</evidence>
<evidence type="ECO:0000256" key="1">
    <source>
        <dbReference type="ARBA" id="ARBA00010633"/>
    </source>
</evidence>
<dbReference type="GO" id="GO:0032259">
    <property type="term" value="P:methylation"/>
    <property type="evidence" value="ECO:0007669"/>
    <property type="project" value="UniProtKB-KW"/>
</dbReference>
<dbReference type="GO" id="GO:1905706">
    <property type="term" value="P:regulation of mitochondrial ATP synthesis coupled proton transport"/>
    <property type="evidence" value="ECO:0007669"/>
    <property type="project" value="TreeGrafter"/>
</dbReference>
<dbReference type="AlphaFoldDB" id="A0AAE1A192"/>
<dbReference type="GO" id="GO:0016279">
    <property type="term" value="F:protein-lysine N-methyltransferase activity"/>
    <property type="evidence" value="ECO:0007669"/>
    <property type="project" value="InterPro"/>
</dbReference>
<keyword evidence="2" id="KW-0489">Methyltransferase</keyword>
<evidence type="ECO:0000313" key="6">
    <source>
        <dbReference type="EMBL" id="KAK3778761.1"/>
    </source>
</evidence>
<dbReference type="InterPro" id="IPR029063">
    <property type="entry name" value="SAM-dependent_MTases_sf"/>
</dbReference>
<name>A0AAE1A192_9GAST</name>
<keyword evidence="5" id="KW-0472">Membrane</keyword>
<proteinExistence type="inferred from homology"/>
<dbReference type="SUPFAM" id="SSF53335">
    <property type="entry name" value="S-adenosyl-L-methionine-dependent methyltransferases"/>
    <property type="match status" value="1"/>
</dbReference>
<keyword evidence="4" id="KW-0949">S-adenosyl-L-methionine</keyword>
<dbReference type="EMBL" id="JAWDGP010002895">
    <property type="protein sequence ID" value="KAK3778761.1"/>
    <property type="molecule type" value="Genomic_DNA"/>
</dbReference>
<keyword evidence="5" id="KW-1133">Transmembrane helix</keyword>
<dbReference type="GO" id="GO:0005739">
    <property type="term" value="C:mitochondrion"/>
    <property type="evidence" value="ECO:0007669"/>
    <property type="project" value="TreeGrafter"/>
</dbReference>
<evidence type="ECO:0000256" key="5">
    <source>
        <dbReference type="SAM" id="Phobius"/>
    </source>
</evidence>
<protein>
    <recommendedName>
        <fullName evidence="8">ATP synthase c subunit lysine N-methyltransferase</fullName>
    </recommendedName>
</protein>
<evidence type="ECO:0000313" key="7">
    <source>
        <dbReference type="Proteomes" id="UP001283361"/>
    </source>
</evidence>
<dbReference type="Gene3D" id="3.40.50.150">
    <property type="entry name" value="Vaccinia Virus protein VP39"/>
    <property type="match status" value="1"/>
</dbReference>